<dbReference type="PANTHER" id="PTHR43482:SF1">
    <property type="entry name" value="PROTEIN AST1-RELATED"/>
    <property type="match status" value="1"/>
</dbReference>
<dbReference type="PANTHER" id="PTHR43482">
    <property type="entry name" value="PROTEIN AST1-RELATED"/>
    <property type="match status" value="1"/>
</dbReference>
<dbReference type="InterPro" id="IPR052585">
    <property type="entry name" value="Lipid_raft_assoc_Zn_ADH"/>
</dbReference>
<evidence type="ECO:0000259" key="1">
    <source>
        <dbReference type="SMART" id="SM00829"/>
    </source>
</evidence>
<evidence type="ECO:0000313" key="3">
    <source>
        <dbReference type="Proteomes" id="UP000005666"/>
    </source>
</evidence>
<accession>G8BTF3</accession>
<dbReference type="InterPro" id="IPR036291">
    <property type="entry name" value="NAD(P)-bd_dom_sf"/>
</dbReference>
<evidence type="ECO:0000313" key="2">
    <source>
        <dbReference type="EMBL" id="CCE63181.1"/>
    </source>
</evidence>
<dbReference type="OMA" id="NYVGLNP"/>
<dbReference type="Proteomes" id="UP000005666">
    <property type="component" value="Chromosome 5"/>
</dbReference>
<dbReference type="eggNOG" id="KOG1198">
    <property type="taxonomic scope" value="Eukaryota"/>
</dbReference>
<dbReference type="STRING" id="1071381.G8BTF3"/>
<reference evidence="2 3" key="1">
    <citation type="journal article" date="2011" name="Proc. Natl. Acad. Sci. U.S.A.">
        <title>Evolutionary erosion of yeast sex chromosomes by mating-type switching accidents.</title>
        <authorList>
            <person name="Gordon J.L."/>
            <person name="Armisen D."/>
            <person name="Proux-Wera E."/>
            <person name="Oheigeartaigh S.S."/>
            <person name="Byrne K.P."/>
            <person name="Wolfe K.H."/>
        </authorList>
    </citation>
    <scope>NUCLEOTIDE SEQUENCE [LARGE SCALE GENOMIC DNA]</scope>
    <source>
        <strain evidence="3">ATCC 24235 / CBS 4417 / NBRC 1672 / NRRL Y-8282 / UCD 70-5</strain>
    </source>
</reference>
<dbReference type="KEGG" id="tpf:TPHA_0E00860"/>
<dbReference type="EMBL" id="HE612860">
    <property type="protein sequence ID" value="CCE63181.1"/>
    <property type="molecule type" value="Genomic_DNA"/>
</dbReference>
<dbReference type="AlphaFoldDB" id="G8BTF3"/>
<keyword evidence="3" id="KW-1185">Reference proteome</keyword>
<dbReference type="InterPro" id="IPR013154">
    <property type="entry name" value="ADH-like_N"/>
</dbReference>
<organism evidence="2 3">
    <name type="scientific">Tetrapisispora phaffii (strain ATCC 24235 / CBS 4417 / NBRC 1672 / NRRL Y-8282 / UCD 70-5)</name>
    <name type="common">Yeast</name>
    <name type="synonym">Fabospora phaffii</name>
    <dbReference type="NCBI Taxonomy" id="1071381"/>
    <lineage>
        <taxon>Eukaryota</taxon>
        <taxon>Fungi</taxon>
        <taxon>Dikarya</taxon>
        <taxon>Ascomycota</taxon>
        <taxon>Saccharomycotina</taxon>
        <taxon>Saccharomycetes</taxon>
        <taxon>Saccharomycetales</taxon>
        <taxon>Saccharomycetaceae</taxon>
        <taxon>Tetrapisispora</taxon>
    </lineage>
</organism>
<feature type="domain" description="Enoyl reductase (ER)" evidence="1">
    <location>
        <begin position="58"/>
        <end position="420"/>
    </location>
</feature>
<dbReference type="SUPFAM" id="SSF50129">
    <property type="entry name" value="GroES-like"/>
    <property type="match status" value="1"/>
</dbReference>
<dbReference type="Pfam" id="PF08240">
    <property type="entry name" value="ADH_N"/>
    <property type="match status" value="1"/>
</dbReference>
<dbReference type="FunFam" id="3.90.180.10:FF:000038">
    <property type="entry name" value="Ast1p"/>
    <property type="match status" value="1"/>
</dbReference>
<dbReference type="Pfam" id="PF13602">
    <property type="entry name" value="ADH_zinc_N_2"/>
    <property type="match status" value="1"/>
</dbReference>
<gene>
    <name evidence="2" type="primary">TPHA0E00860</name>
    <name evidence="2" type="ordered locus">TPHA_0E00860</name>
</gene>
<dbReference type="GO" id="GO:0016491">
    <property type="term" value="F:oxidoreductase activity"/>
    <property type="evidence" value="ECO:0007669"/>
    <property type="project" value="InterPro"/>
</dbReference>
<dbReference type="SUPFAM" id="SSF51735">
    <property type="entry name" value="NAD(P)-binding Rossmann-fold domains"/>
    <property type="match status" value="1"/>
</dbReference>
<dbReference type="SMART" id="SM00829">
    <property type="entry name" value="PKS_ER"/>
    <property type="match status" value="1"/>
</dbReference>
<dbReference type="GeneID" id="11531175"/>
<dbReference type="HOGENOM" id="CLU_026673_4_0_1"/>
<dbReference type="Gene3D" id="3.90.180.10">
    <property type="entry name" value="Medium-chain alcohol dehydrogenases, catalytic domain"/>
    <property type="match status" value="2"/>
</dbReference>
<name>G8BTF3_TETPH</name>
<dbReference type="Gene3D" id="3.40.50.720">
    <property type="entry name" value="NAD(P)-binding Rossmann-like Domain"/>
    <property type="match status" value="2"/>
</dbReference>
<protein>
    <recommendedName>
        <fullName evidence="1">Enoyl reductase (ER) domain-containing protein</fullName>
    </recommendedName>
</protein>
<dbReference type="InterPro" id="IPR020843">
    <property type="entry name" value="ER"/>
</dbReference>
<dbReference type="CDD" id="cd08247">
    <property type="entry name" value="AST1_like"/>
    <property type="match status" value="1"/>
</dbReference>
<sequence length="425" mass="47815">MSISFEKQEHKLDDATIQGSEIPKEIPTGETVLHRVARPVRHVKNIPVKALVFSSKEGPMLFTYDRKIRTPIPKNKLVVQVAYAGLNPIDMKIKNGYKSGSFYGDAGVGREYFGTIISVGEDIASKNTWREGDEVMGIYYHPHSGNGALQSSILIDPKVDPIMLKPATITMPEAGGTLYCLGAAYQILKSLDKAKVLKPDSNILINGGTTSVGMFVLQLLKNHYHLVSKVSIVTTGTGSKVLKNHFPSFASDLIFIDYLTCRGKASKPLRKMLEEKVYTDFNEDTQEETTQQYTQGKYDIVFDFVGGYDILAHSSALIHSGGQYVTTVGDYVSDYKNDVFETWDNPSANARKIFGAVLWSYTYTHFNFNPNYDVKWIKEVAEILEKREVKCIVDKVYEWKDFKEAFSYLSTQRSQGKLILKVEKF</sequence>
<proteinExistence type="predicted"/>
<dbReference type="InterPro" id="IPR011032">
    <property type="entry name" value="GroES-like_sf"/>
</dbReference>
<dbReference type="RefSeq" id="XP_003685615.1">
    <property type="nucleotide sequence ID" value="XM_003685567.1"/>
</dbReference>
<dbReference type="OrthoDB" id="201656at2759"/>